<keyword evidence="1" id="KW-0677">Repeat</keyword>
<evidence type="ECO:0000313" key="2">
    <source>
        <dbReference type="EMBL" id="KAF2075524.1"/>
    </source>
</evidence>
<evidence type="ECO:0000256" key="1">
    <source>
        <dbReference type="ARBA" id="ARBA00022737"/>
    </source>
</evidence>
<evidence type="ECO:0000313" key="3">
    <source>
        <dbReference type="Proteomes" id="UP000695562"/>
    </source>
</evidence>
<dbReference type="InterPro" id="IPR008615">
    <property type="entry name" value="FNIP"/>
</dbReference>
<reference evidence="2" key="1">
    <citation type="submission" date="2020-01" db="EMBL/GenBank/DDBJ databases">
        <title>Development of genomics and gene disruption for Polysphondylium violaceum indicates a role for the polyketide synthase stlB in stalk morphogenesis.</title>
        <authorList>
            <person name="Narita B."/>
            <person name="Kawabe Y."/>
            <person name="Kin K."/>
            <person name="Saito T."/>
            <person name="Gibbs R."/>
            <person name="Kuspa A."/>
            <person name="Muzny D."/>
            <person name="Queller D."/>
            <person name="Richards S."/>
            <person name="Strassman J."/>
            <person name="Sucgang R."/>
            <person name="Worley K."/>
            <person name="Schaap P."/>
        </authorList>
    </citation>
    <scope>NUCLEOTIDE SEQUENCE</scope>
    <source>
        <strain evidence="2">QSvi11</strain>
    </source>
</reference>
<comment type="caution">
    <text evidence="2">The sequence shown here is derived from an EMBL/GenBank/DDBJ whole genome shotgun (WGS) entry which is preliminary data.</text>
</comment>
<dbReference type="Pfam" id="PF05725">
    <property type="entry name" value="FNIP"/>
    <property type="match status" value="1"/>
</dbReference>
<gene>
    <name evidence="2" type="ORF">CYY_003165</name>
</gene>
<keyword evidence="3" id="KW-1185">Reference proteome</keyword>
<dbReference type="InterPro" id="IPR051251">
    <property type="entry name" value="STK_FNIP-Repeat"/>
</dbReference>
<proteinExistence type="predicted"/>
<sequence>MSDQDLFFTIWRNSYLQQKVFISYTDYIIIKNITQLDKKHNHLLSLNQHNIPVVYHLKDLDHYFIYCSHVYYYLITHVIVSTYFYVNHFHLLQQQHTTPILFGISITDKFKDPILLANDLPQSIKYYKQRNCDMINKDFIPKSVTSVYLDTTLIDIGAIPNSVRILVLNNQREDEDDSVDSDGSDIEYYIDDKEELKEDFNIKCLPQSLTQFNFNYDCKSAYINLDEIPPNLLYLNLNECKCVINGKESVTQLKFESFYPLENFNLPSNLTYLSYEYWGDSYSAINLPFLPRNLKTLILKCCLTSESKDNFPIGLINYINKDRRINQEKVLIIPHSVKKLGFYNQLTFSELPVIPITVTDLEISRSWNLFTLQIKHLTNITKLNICFDRYDDELLDELLIGLIPSTVTDLELNYSKPIKKGVIPNSVTKLFLSSHKTVPIYIPNSVTTLTFLVDNQIYPEIEIPSSVRTLGAYGANFEKFPFHLFPNVTTFWFSKSDPYNLNNN</sequence>
<accession>A0A8J4V8Y9</accession>
<evidence type="ECO:0008006" key="4">
    <source>
        <dbReference type="Google" id="ProtNLM"/>
    </source>
</evidence>
<name>A0A8J4V8Y9_9MYCE</name>
<dbReference type="EMBL" id="AJWJ01000096">
    <property type="protein sequence ID" value="KAF2075524.1"/>
    <property type="molecule type" value="Genomic_DNA"/>
</dbReference>
<dbReference type="Proteomes" id="UP000695562">
    <property type="component" value="Unassembled WGS sequence"/>
</dbReference>
<protein>
    <recommendedName>
        <fullName evidence="4">FNIP repeat-containing protein</fullName>
    </recommendedName>
</protein>
<dbReference type="AlphaFoldDB" id="A0A8J4V8Y9"/>
<dbReference type="PANTHER" id="PTHR32134:SF92">
    <property type="entry name" value="FNIP REPEAT-CONTAINING PROTEIN"/>
    <property type="match status" value="1"/>
</dbReference>
<dbReference type="PANTHER" id="PTHR32134">
    <property type="entry name" value="FNIP REPEAT-CONTAINING PROTEIN"/>
    <property type="match status" value="1"/>
</dbReference>
<organism evidence="2 3">
    <name type="scientific">Polysphondylium violaceum</name>
    <dbReference type="NCBI Taxonomy" id="133409"/>
    <lineage>
        <taxon>Eukaryota</taxon>
        <taxon>Amoebozoa</taxon>
        <taxon>Evosea</taxon>
        <taxon>Eumycetozoa</taxon>
        <taxon>Dictyostelia</taxon>
        <taxon>Dictyosteliales</taxon>
        <taxon>Dictyosteliaceae</taxon>
        <taxon>Polysphondylium</taxon>
    </lineage>
</organism>